<name>A0A1B1YE42_THEST</name>
<dbReference type="InterPro" id="IPR001466">
    <property type="entry name" value="Beta-lactam-related"/>
</dbReference>
<dbReference type="PANTHER" id="PTHR43283:SF3">
    <property type="entry name" value="BETA-LACTAMASE FAMILY PROTEIN (AFU_ORTHOLOGUE AFUA_5G07500)"/>
    <property type="match status" value="1"/>
</dbReference>
<dbReference type="InterPro" id="IPR012338">
    <property type="entry name" value="Beta-lactam/transpept-like"/>
</dbReference>
<reference evidence="2 3" key="1">
    <citation type="submission" date="2016-02" db="EMBL/GenBank/DDBJ databases">
        <title>Comparison of Clostridium stercorarium subspecies using comparative genomics and transcriptomics.</title>
        <authorList>
            <person name="Schellenberg J."/>
            <person name="Thallinger G."/>
            <person name="Levin D.B."/>
            <person name="Zhang X."/>
            <person name="Alvare G."/>
            <person name="Fristensky B."/>
            <person name="Sparling R."/>
        </authorList>
    </citation>
    <scope>NUCLEOTIDE SEQUENCE [LARGE SCALE GENOMIC DNA]</scope>
    <source>
        <strain evidence="2 3">DSM 2910</strain>
    </source>
</reference>
<dbReference type="InterPro" id="IPR050789">
    <property type="entry name" value="Diverse_Enzym_Activities"/>
</dbReference>
<evidence type="ECO:0000259" key="1">
    <source>
        <dbReference type="Pfam" id="PF00144"/>
    </source>
</evidence>
<feature type="domain" description="Beta-lactamase-related" evidence="1">
    <location>
        <begin position="13"/>
        <end position="350"/>
    </location>
</feature>
<dbReference type="RefSeq" id="WP_015359386.1">
    <property type="nucleotide sequence ID" value="NZ_CP014672.1"/>
</dbReference>
<dbReference type="OrthoDB" id="9797709at2"/>
<keyword evidence="2" id="KW-0378">Hydrolase</keyword>
<dbReference type="EMBL" id="CP014672">
    <property type="protein sequence ID" value="ANW99036.1"/>
    <property type="molecule type" value="Genomic_DNA"/>
</dbReference>
<proteinExistence type="predicted"/>
<gene>
    <name evidence="2" type="ORF">CSTERTH_08350</name>
</gene>
<organism evidence="2 3">
    <name type="scientific">Thermoclostridium stercorarium subsp. thermolacticum DSM 2910</name>
    <dbReference type="NCBI Taxonomy" id="1121336"/>
    <lineage>
        <taxon>Bacteria</taxon>
        <taxon>Bacillati</taxon>
        <taxon>Bacillota</taxon>
        <taxon>Clostridia</taxon>
        <taxon>Eubacteriales</taxon>
        <taxon>Oscillospiraceae</taxon>
        <taxon>Thermoclostridium</taxon>
    </lineage>
</organism>
<evidence type="ECO:0000313" key="2">
    <source>
        <dbReference type="EMBL" id="ANW99036.1"/>
    </source>
</evidence>
<dbReference type="AlphaFoldDB" id="A0A1B1YE42"/>
<protein>
    <submittedName>
        <fullName evidence="2">Serine hydrolase</fullName>
    </submittedName>
</protein>
<dbReference type="Gene3D" id="3.40.710.10">
    <property type="entry name" value="DD-peptidase/beta-lactamase superfamily"/>
    <property type="match status" value="1"/>
</dbReference>
<dbReference type="Proteomes" id="UP000092971">
    <property type="component" value="Chromosome"/>
</dbReference>
<accession>A0A1B1YE42</accession>
<dbReference type="SUPFAM" id="SSF56601">
    <property type="entry name" value="beta-lactamase/transpeptidase-like"/>
    <property type="match status" value="1"/>
</dbReference>
<dbReference type="GO" id="GO:0016787">
    <property type="term" value="F:hydrolase activity"/>
    <property type="evidence" value="ECO:0007669"/>
    <property type="project" value="UniProtKB-KW"/>
</dbReference>
<sequence>MNRKILEEYLNSLEQRGIPGCDCAVIYKHEQVFRHTVGYADAQRKKPLTANTTYWLYSATKLFTCTAVMQLIEKGLIGLDSPVSDYLPEYKNLTVKTDRGIVPAKNPMTIRHLLSMQSGLNYNLDAPSILKIKKETNNQATTRQVIAALANEPLDFEPGTHFQYSLSHDVLGAVIEVVSGQRLGEYFKKNIFEPLGMKNTGFELTPERKANMSDLFSFDMNTMTSTPVPNHNRYVLTRNYESGGAGLISTVDDYLLFLDAMCHGGTSKDGYRLLSKESIDLMRRDQLNEVSKKDFDLFGRHGYSYGLGVRTLIEKEKSGVKSPLGEFGWDGAAGAYALIDVTNNLAIFYIQHVLQCGYVYNVIHPKVRDLTYEMLGL</sequence>
<evidence type="ECO:0000313" key="3">
    <source>
        <dbReference type="Proteomes" id="UP000092971"/>
    </source>
</evidence>
<dbReference type="PANTHER" id="PTHR43283">
    <property type="entry name" value="BETA-LACTAMASE-RELATED"/>
    <property type="match status" value="1"/>
</dbReference>
<dbReference type="Pfam" id="PF00144">
    <property type="entry name" value="Beta-lactamase"/>
    <property type="match status" value="1"/>
</dbReference>